<reference evidence="4 5" key="1">
    <citation type="submission" date="2017-02" db="EMBL/GenBank/DDBJ databases">
        <title>Complete genome sequences of Mycobacterium kansasii strains isolated from rhesus macaques.</title>
        <authorList>
            <person name="Panda A."/>
            <person name="Nagaraj S."/>
            <person name="Zhao X."/>
            <person name="Tettelin H."/>
            <person name="Detolla L.J."/>
        </authorList>
    </citation>
    <scope>NUCLEOTIDE SEQUENCE [LARGE SCALE GENOMIC DNA]</scope>
    <source>
        <strain evidence="4 5">11-3813</strain>
    </source>
</reference>
<dbReference type="InterPro" id="IPR017853">
    <property type="entry name" value="GH"/>
</dbReference>
<feature type="region of interest" description="Disordered" evidence="2">
    <location>
        <begin position="132"/>
        <end position="162"/>
    </location>
</feature>
<dbReference type="InterPro" id="IPR006047">
    <property type="entry name" value="GH13_cat_dom"/>
</dbReference>
<evidence type="ECO:0000313" key="5">
    <source>
        <dbReference type="Proteomes" id="UP000189229"/>
    </source>
</evidence>
<dbReference type="EMBL" id="MVBM01000012">
    <property type="protein sequence ID" value="OOK64451.1"/>
    <property type="molecule type" value="Genomic_DNA"/>
</dbReference>
<dbReference type="InterPro" id="IPR045857">
    <property type="entry name" value="O16G_dom_2"/>
</dbReference>
<dbReference type="AlphaFoldDB" id="A0A1V3WDU2"/>
<sequence length="162" mass="18522">MVPGIPPRPDGPYGDYYVWSDTSQKYTDARIIFVDTEESNWTFDPVRRQFYWHRFFSHQPDLNYDNPAVQEAMIDVMRFWLGLGIDGFRLDAVPYLFEREAPTAKTCPRRTPSSSASARWWTTNFPAGCCWPRPTSGRPTSSSTSATPPPAATNATWPFTSR</sequence>
<dbReference type="Gene3D" id="3.90.400.10">
    <property type="entry name" value="Oligo-1,6-glucosidase, Domain 2"/>
    <property type="match status" value="1"/>
</dbReference>
<evidence type="ECO:0000259" key="3">
    <source>
        <dbReference type="Pfam" id="PF00128"/>
    </source>
</evidence>
<dbReference type="Proteomes" id="UP000189229">
    <property type="component" value="Unassembled WGS sequence"/>
</dbReference>
<dbReference type="PANTHER" id="PTHR10357">
    <property type="entry name" value="ALPHA-AMYLASE FAMILY MEMBER"/>
    <property type="match status" value="1"/>
</dbReference>
<evidence type="ECO:0000256" key="1">
    <source>
        <dbReference type="ARBA" id="ARBA00023235"/>
    </source>
</evidence>
<dbReference type="GO" id="GO:0016853">
    <property type="term" value="F:isomerase activity"/>
    <property type="evidence" value="ECO:0007669"/>
    <property type="project" value="UniProtKB-KW"/>
</dbReference>
<evidence type="ECO:0000256" key="2">
    <source>
        <dbReference type="SAM" id="MobiDB-lite"/>
    </source>
</evidence>
<protein>
    <submittedName>
        <fullName evidence="4">Alpha amylase, catalytic domain protein</fullName>
    </submittedName>
</protein>
<proteinExistence type="predicted"/>
<keyword evidence="1" id="KW-0413">Isomerase</keyword>
<name>A0A1V3WDU2_MYCKA</name>
<feature type="domain" description="Glycosyl hydrolase family 13 catalytic" evidence="3">
    <location>
        <begin position="10"/>
        <end position="108"/>
    </location>
</feature>
<comment type="caution">
    <text evidence="4">The sequence shown here is derived from an EMBL/GenBank/DDBJ whole genome shotgun (WGS) entry which is preliminary data.</text>
</comment>
<dbReference type="Pfam" id="PF00128">
    <property type="entry name" value="Alpha-amylase"/>
    <property type="match status" value="1"/>
</dbReference>
<dbReference type="PANTHER" id="PTHR10357:SF219">
    <property type="entry name" value="MALTOSE ALPHA-D-GLUCOSYLTRANSFERASE"/>
    <property type="match status" value="1"/>
</dbReference>
<gene>
    <name evidence="4" type="ORF">BZL30_9020</name>
</gene>
<organism evidence="4 5">
    <name type="scientific">Mycobacterium kansasii</name>
    <dbReference type="NCBI Taxonomy" id="1768"/>
    <lineage>
        <taxon>Bacteria</taxon>
        <taxon>Bacillati</taxon>
        <taxon>Actinomycetota</taxon>
        <taxon>Actinomycetes</taxon>
        <taxon>Mycobacteriales</taxon>
        <taxon>Mycobacteriaceae</taxon>
        <taxon>Mycobacterium</taxon>
    </lineage>
</organism>
<dbReference type="SUPFAM" id="SSF51445">
    <property type="entry name" value="(Trans)glycosidases"/>
    <property type="match status" value="1"/>
</dbReference>
<accession>A0A1V3WDU2</accession>
<dbReference type="GO" id="GO:0005975">
    <property type="term" value="P:carbohydrate metabolic process"/>
    <property type="evidence" value="ECO:0007669"/>
    <property type="project" value="InterPro"/>
</dbReference>
<dbReference type="Gene3D" id="3.20.20.80">
    <property type="entry name" value="Glycosidases"/>
    <property type="match status" value="1"/>
</dbReference>
<evidence type="ECO:0000313" key="4">
    <source>
        <dbReference type="EMBL" id="OOK64451.1"/>
    </source>
</evidence>